<evidence type="ECO:0000313" key="1">
    <source>
        <dbReference type="EMBL" id="SFP03073.1"/>
    </source>
</evidence>
<proteinExistence type="predicted"/>
<dbReference type="RefSeq" id="WP_074938465.1">
    <property type="nucleotide sequence ID" value="NZ_FOWP01000004.1"/>
</dbReference>
<reference evidence="1 2" key="1">
    <citation type="submission" date="2016-10" db="EMBL/GenBank/DDBJ databases">
        <authorList>
            <person name="de Groot N.N."/>
        </authorList>
    </citation>
    <scope>NUCLEOTIDE SEQUENCE [LARGE SCALE GENOMIC DNA]</scope>
    <source>
        <strain evidence="1 2">CCUG 59231</strain>
    </source>
</reference>
<organism evidence="1 2">
    <name type="scientific">Ectopseudomonas composti</name>
    <dbReference type="NCBI Taxonomy" id="658457"/>
    <lineage>
        <taxon>Bacteria</taxon>
        <taxon>Pseudomonadati</taxon>
        <taxon>Pseudomonadota</taxon>
        <taxon>Gammaproteobacteria</taxon>
        <taxon>Pseudomonadales</taxon>
        <taxon>Pseudomonadaceae</taxon>
        <taxon>Ectopseudomonas</taxon>
    </lineage>
</organism>
<dbReference type="STRING" id="658457.SAMN05216601_104400"/>
<evidence type="ECO:0000313" key="2">
    <source>
        <dbReference type="Proteomes" id="UP000182400"/>
    </source>
</evidence>
<dbReference type="OrthoDB" id="7202514at2"/>
<dbReference type="AlphaFoldDB" id="A0A1I5M0X8"/>
<sequence length="266" mass="29134">MDRLPSILPVLALCLLPLAHADTRQPQPCDAALLDSLATQLGQRGWTPPDGRDDGPLVAAACKPWPDDPALSVVTLAYRDAEDATPAGERNLNWLVAKVDTQSGQLRERHDDYLGEDAALEIDANSLWLDTARYHLAPGVRAFGVVVHSIARGASCPDADANDLLTLLVPDGPQLRPVFATYLYSWTTVKGTSCVTDSDFQSERADLTLGLGPKQAHGYANLVVTAQVRAGWQEPVLRKVSTTVRYDGKRYPFDQFSMFWTREPQP</sequence>
<protein>
    <submittedName>
        <fullName evidence="1">Uncharacterized protein</fullName>
    </submittedName>
</protein>
<gene>
    <name evidence="1" type="ORF">SAMN05216601_104400</name>
</gene>
<dbReference type="Proteomes" id="UP000182400">
    <property type="component" value="Unassembled WGS sequence"/>
</dbReference>
<dbReference type="EMBL" id="FOWP01000004">
    <property type="protein sequence ID" value="SFP03073.1"/>
    <property type="molecule type" value="Genomic_DNA"/>
</dbReference>
<accession>A0A1I5M0X8</accession>
<name>A0A1I5M0X8_9GAMM</name>